<accession>A0A2T3G3G7</accession>
<protein>
    <recommendedName>
        <fullName evidence="2">Restriction endonuclease type IV Mrr domain-containing protein</fullName>
    </recommendedName>
</protein>
<dbReference type="PANTHER" id="PTHR30015:SF6">
    <property type="entry name" value="SLL1429 PROTEIN"/>
    <property type="match status" value="1"/>
</dbReference>
<sequence length="223" mass="26672">MSFIYKICLLYPYWFLKTLIHWIFQFYKNIFCLHIDENKIDHLTGFEFELLIQKLLIKSGYHSVKITQASGDYGIDLLAKKNQVSYGFQCKRYQKNIGVSAIQQAYGGISYYHLDCAIVITNSYFTEAAYQLASVNDIILIDRPKLLKMLKKAKLFSSQIPLYCYVVDLIIICLFYYLHFQYQNLIYLSIFLIHLLLFIYMFFKTLRYKKYNQIKEYAIHDYQ</sequence>
<dbReference type="InterPro" id="IPR011335">
    <property type="entry name" value="Restrct_endonuc-II-like"/>
</dbReference>
<gene>
    <name evidence="3" type="ORF">C7U55_00610</name>
</gene>
<name>A0A2T3G3G7_9FIRM</name>
<evidence type="ECO:0000256" key="1">
    <source>
        <dbReference type="SAM" id="Phobius"/>
    </source>
</evidence>
<dbReference type="InterPro" id="IPR011856">
    <property type="entry name" value="tRNA_endonuc-like_dom_sf"/>
</dbReference>
<dbReference type="GO" id="GO:0015666">
    <property type="term" value="F:restriction endodeoxyribonuclease activity"/>
    <property type="evidence" value="ECO:0007669"/>
    <property type="project" value="TreeGrafter"/>
</dbReference>
<dbReference type="SUPFAM" id="SSF52980">
    <property type="entry name" value="Restriction endonuclease-like"/>
    <property type="match status" value="1"/>
</dbReference>
<reference evidence="4" key="1">
    <citation type="submission" date="2018-03" db="EMBL/GenBank/DDBJ databases">
        <title>Lachnoclostridium SNUG30370 gen.nov., sp.nov., isolated from human faeces.</title>
        <authorList>
            <person name="Seo B."/>
            <person name="Jeon K."/>
            <person name="Ko G."/>
        </authorList>
    </citation>
    <scope>NUCLEOTIDE SEQUENCE [LARGE SCALE GENOMIC DNA]</scope>
    <source>
        <strain evidence="4">SNUG30370</strain>
    </source>
</reference>
<dbReference type="AlphaFoldDB" id="A0A2T3G3G7"/>
<dbReference type="EMBL" id="PYLP01000001">
    <property type="protein sequence ID" value="PST42090.1"/>
    <property type="molecule type" value="Genomic_DNA"/>
</dbReference>
<dbReference type="Gene3D" id="3.40.1350.10">
    <property type="match status" value="1"/>
</dbReference>
<dbReference type="InterPro" id="IPR052906">
    <property type="entry name" value="Type_IV_Methyl-Rstrct_Enzyme"/>
</dbReference>
<dbReference type="GeneID" id="77469605"/>
<evidence type="ECO:0000259" key="2">
    <source>
        <dbReference type="Pfam" id="PF04471"/>
    </source>
</evidence>
<dbReference type="Proteomes" id="UP000241201">
    <property type="component" value="Unassembled WGS sequence"/>
</dbReference>
<feature type="domain" description="Restriction endonuclease type IV Mrr" evidence="2">
    <location>
        <begin position="40"/>
        <end position="150"/>
    </location>
</feature>
<dbReference type="Pfam" id="PF04471">
    <property type="entry name" value="Mrr_cat"/>
    <property type="match status" value="1"/>
</dbReference>
<proteinExistence type="predicted"/>
<dbReference type="GO" id="GO:0009307">
    <property type="term" value="P:DNA restriction-modification system"/>
    <property type="evidence" value="ECO:0007669"/>
    <property type="project" value="InterPro"/>
</dbReference>
<evidence type="ECO:0000313" key="4">
    <source>
        <dbReference type="Proteomes" id="UP000241201"/>
    </source>
</evidence>
<comment type="caution">
    <text evidence="3">The sequence shown here is derived from an EMBL/GenBank/DDBJ whole genome shotgun (WGS) entry which is preliminary data.</text>
</comment>
<keyword evidence="4" id="KW-1185">Reference proteome</keyword>
<dbReference type="RefSeq" id="WP_106986885.1">
    <property type="nucleotide sequence ID" value="NZ_PYLP01000001.1"/>
</dbReference>
<keyword evidence="1" id="KW-1133">Transmembrane helix</keyword>
<dbReference type="GO" id="GO:0003677">
    <property type="term" value="F:DNA binding"/>
    <property type="evidence" value="ECO:0007669"/>
    <property type="project" value="InterPro"/>
</dbReference>
<feature type="transmembrane region" description="Helical" evidence="1">
    <location>
        <begin position="160"/>
        <end position="179"/>
    </location>
</feature>
<dbReference type="InterPro" id="IPR007560">
    <property type="entry name" value="Restrct_endonuc_IV_Mrr"/>
</dbReference>
<keyword evidence="1" id="KW-0812">Transmembrane</keyword>
<evidence type="ECO:0000313" key="3">
    <source>
        <dbReference type="EMBL" id="PST42090.1"/>
    </source>
</evidence>
<keyword evidence="1" id="KW-0472">Membrane</keyword>
<organism evidence="3 4">
    <name type="scientific">Faecalibacillus faecis</name>
    <dbReference type="NCBI Taxonomy" id="1982628"/>
    <lineage>
        <taxon>Bacteria</taxon>
        <taxon>Bacillati</taxon>
        <taxon>Bacillota</taxon>
        <taxon>Erysipelotrichia</taxon>
        <taxon>Erysipelotrichales</taxon>
        <taxon>Coprobacillaceae</taxon>
        <taxon>Faecalibacillus</taxon>
    </lineage>
</organism>
<dbReference type="PANTHER" id="PTHR30015">
    <property type="entry name" value="MRR RESTRICTION SYSTEM PROTEIN"/>
    <property type="match status" value="1"/>
</dbReference>
<feature type="transmembrane region" description="Helical" evidence="1">
    <location>
        <begin position="185"/>
        <end position="203"/>
    </location>
</feature>